<accession>A0A8J9Y2N8</accession>
<feature type="non-terminal residue" evidence="2">
    <location>
        <position position="207"/>
    </location>
</feature>
<gene>
    <name evidence="2" type="ORF">BINO364_LOCUS2154</name>
</gene>
<feature type="region of interest" description="Disordered" evidence="1">
    <location>
        <begin position="117"/>
        <end position="141"/>
    </location>
</feature>
<feature type="compositionally biased region" description="Basic residues" evidence="1">
    <location>
        <begin position="131"/>
        <end position="140"/>
    </location>
</feature>
<sequence>MAEDLILNEDVNTVNSYCNIGINTFEEQTNLYEETMDDLGRKRIRDEENGGEWQQVVSHTKKKTKIMDSSESDFIQVCITDTQIVNSTPSAKDYVYMPQCTIDASPSYSEVLRMPQENHKADSPSQNVKKPSAKKKKKRVQISENVYADFSTDSDIDLENENKTPFTTSEEENKQREEYQKVIQDLLNKLKNIIFNNNLKITSNKYK</sequence>
<evidence type="ECO:0000313" key="3">
    <source>
        <dbReference type="Proteomes" id="UP000838878"/>
    </source>
</evidence>
<dbReference type="EMBL" id="OV170230">
    <property type="protein sequence ID" value="CAH0715184.1"/>
    <property type="molecule type" value="Genomic_DNA"/>
</dbReference>
<organism evidence="2 3">
    <name type="scientific">Brenthis ino</name>
    <name type="common">lesser marbled fritillary</name>
    <dbReference type="NCBI Taxonomy" id="405034"/>
    <lineage>
        <taxon>Eukaryota</taxon>
        <taxon>Metazoa</taxon>
        <taxon>Ecdysozoa</taxon>
        <taxon>Arthropoda</taxon>
        <taxon>Hexapoda</taxon>
        <taxon>Insecta</taxon>
        <taxon>Pterygota</taxon>
        <taxon>Neoptera</taxon>
        <taxon>Endopterygota</taxon>
        <taxon>Lepidoptera</taxon>
        <taxon>Glossata</taxon>
        <taxon>Ditrysia</taxon>
        <taxon>Papilionoidea</taxon>
        <taxon>Nymphalidae</taxon>
        <taxon>Heliconiinae</taxon>
        <taxon>Argynnini</taxon>
        <taxon>Brenthis</taxon>
    </lineage>
</organism>
<dbReference type="AlphaFoldDB" id="A0A8J9Y2N8"/>
<evidence type="ECO:0000256" key="1">
    <source>
        <dbReference type="SAM" id="MobiDB-lite"/>
    </source>
</evidence>
<proteinExistence type="predicted"/>
<protein>
    <submittedName>
        <fullName evidence="2">Uncharacterized protein</fullName>
    </submittedName>
</protein>
<dbReference type="Proteomes" id="UP000838878">
    <property type="component" value="Chromosome 10"/>
</dbReference>
<keyword evidence="3" id="KW-1185">Reference proteome</keyword>
<evidence type="ECO:0000313" key="2">
    <source>
        <dbReference type="EMBL" id="CAH0715184.1"/>
    </source>
</evidence>
<reference evidence="2" key="1">
    <citation type="submission" date="2021-12" db="EMBL/GenBank/DDBJ databases">
        <authorList>
            <person name="Martin H S."/>
        </authorList>
    </citation>
    <scope>NUCLEOTIDE SEQUENCE</scope>
</reference>
<feature type="region of interest" description="Disordered" evidence="1">
    <location>
        <begin position="153"/>
        <end position="176"/>
    </location>
</feature>
<name>A0A8J9Y2N8_9NEOP</name>